<dbReference type="InterPro" id="IPR005162">
    <property type="entry name" value="Retrotrans_gag_dom"/>
</dbReference>
<feature type="region of interest" description="Disordered" evidence="1">
    <location>
        <begin position="601"/>
        <end position="623"/>
    </location>
</feature>
<dbReference type="AlphaFoldDB" id="A0A438HIS9"/>
<accession>A0A438HIS9</accession>
<gene>
    <name evidence="3" type="ORF">CK203_036679</name>
</gene>
<dbReference type="PANTHER" id="PTHR33223">
    <property type="entry name" value="CCHC-TYPE DOMAIN-CONTAINING PROTEIN"/>
    <property type="match status" value="1"/>
</dbReference>
<feature type="domain" description="Retrotransposon gag" evidence="2">
    <location>
        <begin position="326"/>
        <end position="416"/>
    </location>
</feature>
<feature type="region of interest" description="Disordered" evidence="1">
    <location>
        <begin position="424"/>
        <end position="444"/>
    </location>
</feature>
<reference evidence="3 4" key="1">
    <citation type="journal article" date="2018" name="PLoS Genet.">
        <title>Population sequencing reveals clonal diversity and ancestral inbreeding in the grapevine cultivar Chardonnay.</title>
        <authorList>
            <person name="Roach M.J."/>
            <person name="Johnson D.L."/>
            <person name="Bohlmann J."/>
            <person name="van Vuuren H.J."/>
            <person name="Jones S.J."/>
            <person name="Pretorius I.S."/>
            <person name="Schmidt S.A."/>
            <person name="Borneman A.R."/>
        </authorList>
    </citation>
    <scope>NUCLEOTIDE SEQUENCE [LARGE SCALE GENOMIC DNA]</scope>
    <source>
        <strain evidence="4">cv. Chardonnay</strain>
        <tissue evidence="3">Leaf</tissue>
    </source>
</reference>
<proteinExistence type="predicted"/>
<dbReference type="PANTHER" id="PTHR33223:SF8">
    <property type="entry name" value="OS04G0172440 PROTEIN"/>
    <property type="match status" value="1"/>
</dbReference>
<protein>
    <recommendedName>
        <fullName evidence="2">Retrotransposon gag domain-containing protein</fullName>
    </recommendedName>
</protein>
<dbReference type="Proteomes" id="UP000288805">
    <property type="component" value="Unassembled WGS sequence"/>
</dbReference>
<name>A0A438HIS9_VITVI</name>
<dbReference type="EMBL" id="QGNW01000217">
    <property type="protein sequence ID" value="RVW84351.1"/>
    <property type="molecule type" value="Genomic_DNA"/>
</dbReference>
<dbReference type="Pfam" id="PF03732">
    <property type="entry name" value="Retrotrans_gag"/>
    <property type="match status" value="1"/>
</dbReference>
<evidence type="ECO:0000313" key="3">
    <source>
        <dbReference type="EMBL" id="RVW84351.1"/>
    </source>
</evidence>
<evidence type="ECO:0000313" key="4">
    <source>
        <dbReference type="Proteomes" id="UP000288805"/>
    </source>
</evidence>
<comment type="caution">
    <text evidence="3">The sequence shown here is derived from an EMBL/GenBank/DDBJ whole genome shotgun (WGS) entry which is preliminary data.</text>
</comment>
<evidence type="ECO:0000259" key="2">
    <source>
        <dbReference type="Pfam" id="PF03732"/>
    </source>
</evidence>
<organism evidence="3 4">
    <name type="scientific">Vitis vinifera</name>
    <name type="common">Grape</name>
    <dbReference type="NCBI Taxonomy" id="29760"/>
    <lineage>
        <taxon>Eukaryota</taxon>
        <taxon>Viridiplantae</taxon>
        <taxon>Streptophyta</taxon>
        <taxon>Embryophyta</taxon>
        <taxon>Tracheophyta</taxon>
        <taxon>Spermatophyta</taxon>
        <taxon>Magnoliopsida</taxon>
        <taxon>eudicotyledons</taxon>
        <taxon>Gunneridae</taxon>
        <taxon>Pentapetalae</taxon>
        <taxon>rosids</taxon>
        <taxon>Vitales</taxon>
        <taxon>Vitaceae</taxon>
        <taxon>Viteae</taxon>
        <taxon>Vitis</taxon>
    </lineage>
</organism>
<sequence length="623" mass="69886">MGYIYVWEHSGGGRHIDADWSPNFEDLYSPELDFRILVWSCMCGGDDHLAWKRPVSLEACRGLRTARGHLAVDTFVTLEFSSNIQISDCHLRTMCLHVVLSSFRVLSLMSFIRFVCIIGSQFRSRLSLESHSWRRVGGRLIRADSYPSSDSSVEMSDELASTLASIQEFMAGVSRRLDQLESSRQDPHPAGVVTDETIPHASQTAQTRPPGVSLGTPFHLVDHYETIPPPTVTVPPPMVPTIGDTRLAEQEAKVERLESMMRQIRLQDGGLTWDDRDGIPAASLPAKFRMPDIERYSGIGCPKIHLRLYNTVMRAHGIDDSQLVALFPMSLSGAAQRWFASVEPSRLRTWEDVAREFLTQFAFSADIDVSRRELEATRQRPEESISSFVTRWRAKVAGMIDRPKEQDQIDMVLRNLQPRGGYGSRLWTDTAASPDSKGKKLIGPLTRSGEVGAISYQHRRPAHHSAYRSPTVRAPFSLPQYQYQLDYAQEPYIAQTSMQPRPPHPRAATHPPPRPYAQRPPRQFTPLGMTLTRAFEKLKNAGVIVPLAPRPLPHPIPPHFRSHEHCLYHQIPGHDTEHCSTLHHAIQDLIDSGVVDLARPSVTTNPLPAHSTHAVPPPPPGLQ</sequence>
<feature type="region of interest" description="Disordered" evidence="1">
    <location>
        <begin position="496"/>
        <end position="522"/>
    </location>
</feature>
<evidence type="ECO:0000256" key="1">
    <source>
        <dbReference type="SAM" id="MobiDB-lite"/>
    </source>
</evidence>